<evidence type="ECO:0000313" key="2">
    <source>
        <dbReference type="Proteomes" id="UP001151760"/>
    </source>
</evidence>
<accession>A0ABQ5ALX7</accession>
<dbReference type="Proteomes" id="UP001151760">
    <property type="component" value="Unassembled WGS sequence"/>
</dbReference>
<gene>
    <name evidence="1" type="ORF">Tco_0838142</name>
</gene>
<reference evidence="1" key="2">
    <citation type="submission" date="2022-01" db="EMBL/GenBank/DDBJ databases">
        <authorList>
            <person name="Yamashiro T."/>
            <person name="Shiraishi A."/>
            <person name="Satake H."/>
            <person name="Nakayama K."/>
        </authorList>
    </citation>
    <scope>NUCLEOTIDE SEQUENCE</scope>
</reference>
<dbReference type="EMBL" id="BQNB010012447">
    <property type="protein sequence ID" value="GJT03680.1"/>
    <property type="molecule type" value="Genomic_DNA"/>
</dbReference>
<name>A0ABQ5ALX7_9ASTR</name>
<keyword evidence="2" id="KW-1185">Reference proteome</keyword>
<sequence length="75" mass="8340">MFPSRRRLGLLILSNPHTQENMVVQGVGFTSQRFGVSISNIIRCEGVDWAMIVSQSKKNTDLKTMDVGGHGFDDD</sequence>
<reference evidence="1" key="1">
    <citation type="journal article" date="2022" name="Int. J. Mol. Sci.">
        <title>Draft Genome of Tanacetum Coccineum: Genomic Comparison of Closely Related Tanacetum-Family Plants.</title>
        <authorList>
            <person name="Yamashiro T."/>
            <person name="Shiraishi A."/>
            <person name="Nakayama K."/>
            <person name="Satake H."/>
        </authorList>
    </citation>
    <scope>NUCLEOTIDE SEQUENCE</scope>
</reference>
<comment type="caution">
    <text evidence="1">The sequence shown here is derived from an EMBL/GenBank/DDBJ whole genome shotgun (WGS) entry which is preliminary data.</text>
</comment>
<evidence type="ECO:0000313" key="1">
    <source>
        <dbReference type="EMBL" id="GJT03680.1"/>
    </source>
</evidence>
<organism evidence="1 2">
    <name type="scientific">Tanacetum coccineum</name>
    <dbReference type="NCBI Taxonomy" id="301880"/>
    <lineage>
        <taxon>Eukaryota</taxon>
        <taxon>Viridiplantae</taxon>
        <taxon>Streptophyta</taxon>
        <taxon>Embryophyta</taxon>
        <taxon>Tracheophyta</taxon>
        <taxon>Spermatophyta</taxon>
        <taxon>Magnoliopsida</taxon>
        <taxon>eudicotyledons</taxon>
        <taxon>Gunneridae</taxon>
        <taxon>Pentapetalae</taxon>
        <taxon>asterids</taxon>
        <taxon>campanulids</taxon>
        <taxon>Asterales</taxon>
        <taxon>Asteraceae</taxon>
        <taxon>Asteroideae</taxon>
        <taxon>Anthemideae</taxon>
        <taxon>Anthemidinae</taxon>
        <taxon>Tanacetum</taxon>
    </lineage>
</organism>
<protein>
    <submittedName>
        <fullName evidence="1">Uncharacterized protein</fullName>
    </submittedName>
</protein>
<proteinExistence type="predicted"/>